<dbReference type="KEGG" id="scou:SCORR_v1c02910"/>
<dbReference type="AlphaFoldDB" id="A0A222ENI8"/>
<evidence type="ECO:0000313" key="2">
    <source>
        <dbReference type="EMBL" id="ASP28065.1"/>
    </source>
</evidence>
<protein>
    <submittedName>
        <fullName evidence="2">Uncharacterized protein</fullName>
    </submittedName>
</protein>
<evidence type="ECO:0000256" key="1">
    <source>
        <dbReference type="SAM" id="Phobius"/>
    </source>
</evidence>
<name>A0A222ENI8_9MOLU</name>
<feature type="transmembrane region" description="Helical" evidence="1">
    <location>
        <begin position="6"/>
        <end position="28"/>
    </location>
</feature>
<keyword evidence="3" id="KW-1185">Reference proteome</keyword>
<keyword evidence="1" id="KW-1133">Transmembrane helix</keyword>
<dbReference type="EMBL" id="CP022535">
    <property type="protein sequence ID" value="ASP28065.1"/>
    <property type="molecule type" value="Genomic_DNA"/>
</dbReference>
<keyword evidence="1" id="KW-0472">Membrane</keyword>
<dbReference type="Proteomes" id="UP000203229">
    <property type="component" value="Chromosome"/>
</dbReference>
<keyword evidence="1" id="KW-0812">Transmembrane</keyword>
<accession>A0A222ENI8</accession>
<proteinExistence type="predicted"/>
<gene>
    <name evidence="2" type="ORF">SCORR_v1c02910</name>
</gene>
<evidence type="ECO:0000313" key="3">
    <source>
        <dbReference type="Proteomes" id="UP000203229"/>
    </source>
</evidence>
<sequence>MSTEVIAIIIGIIFAAPFVIWGIIRFMDKIMHKFFSWSKFLIFFSLLLFWTIGIVLLVLKITNKI</sequence>
<reference evidence="2 3" key="1">
    <citation type="submission" date="2017-07" db="EMBL/GenBank/DDBJ databases">
        <title>Complete genome sequence of Spiroplasma corruscae EC-1 (DSM 19793).</title>
        <authorList>
            <person name="Tsai Y.-M."/>
            <person name="Lo W.-S."/>
            <person name="Kuo C.-H."/>
        </authorList>
    </citation>
    <scope>NUCLEOTIDE SEQUENCE [LARGE SCALE GENOMIC DNA]</scope>
    <source>
        <strain evidence="2 3">EC-1</strain>
    </source>
</reference>
<feature type="transmembrane region" description="Helical" evidence="1">
    <location>
        <begin position="40"/>
        <end position="59"/>
    </location>
</feature>
<organism evidence="2 3">
    <name type="scientific">Spiroplasma corruscae</name>
    <dbReference type="NCBI Taxonomy" id="216934"/>
    <lineage>
        <taxon>Bacteria</taxon>
        <taxon>Bacillati</taxon>
        <taxon>Mycoplasmatota</taxon>
        <taxon>Mollicutes</taxon>
        <taxon>Entomoplasmatales</taxon>
        <taxon>Spiroplasmataceae</taxon>
        <taxon>Spiroplasma</taxon>
    </lineage>
</organism>
<dbReference type="RefSeq" id="WP_094048463.1">
    <property type="nucleotide sequence ID" value="NZ_CP022535.1"/>
</dbReference>